<feature type="signal peptide" evidence="1">
    <location>
        <begin position="1"/>
        <end position="21"/>
    </location>
</feature>
<evidence type="ECO:0000313" key="2">
    <source>
        <dbReference type="EMBL" id="KAH7303253.1"/>
    </source>
</evidence>
<evidence type="ECO:0000313" key="3">
    <source>
        <dbReference type="Proteomes" id="UP000813444"/>
    </source>
</evidence>
<comment type="caution">
    <text evidence="2">The sequence shown here is derived from an EMBL/GenBank/DDBJ whole genome shotgun (WGS) entry which is preliminary data.</text>
</comment>
<reference evidence="2" key="1">
    <citation type="journal article" date="2021" name="Nat. Commun.">
        <title>Genetic determinants of endophytism in the Arabidopsis root mycobiome.</title>
        <authorList>
            <person name="Mesny F."/>
            <person name="Miyauchi S."/>
            <person name="Thiergart T."/>
            <person name="Pickel B."/>
            <person name="Atanasova L."/>
            <person name="Karlsson M."/>
            <person name="Huettel B."/>
            <person name="Barry K.W."/>
            <person name="Haridas S."/>
            <person name="Chen C."/>
            <person name="Bauer D."/>
            <person name="Andreopoulos W."/>
            <person name="Pangilinan J."/>
            <person name="LaButti K."/>
            <person name="Riley R."/>
            <person name="Lipzen A."/>
            <person name="Clum A."/>
            <person name="Drula E."/>
            <person name="Henrissat B."/>
            <person name="Kohler A."/>
            <person name="Grigoriev I.V."/>
            <person name="Martin F.M."/>
            <person name="Hacquard S."/>
        </authorList>
    </citation>
    <scope>NUCLEOTIDE SEQUENCE</scope>
    <source>
        <strain evidence="2">MPI-CAGE-CH-0235</strain>
    </source>
</reference>
<organism evidence="2 3">
    <name type="scientific">Stachybotrys elegans</name>
    <dbReference type="NCBI Taxonomy" id="80388"/>
    <lineage>
        <taxon>Eukaryota</taxon>
        <taxon>Fungi</taxon>
        <taxon>Dikarya</taxon>
        <taxon>Ascomycota</taxon>
        <taxon>Pezizomycotina</taxon>
        <taxon>Sordariomycetes</taxon>
        <taxon>Hypocreomycetidae</taxon>
        <taxon>Hypocreales</taxon>
        <taxon>Stachybotryaceae</taxon>
        <taxon>Stachybotrys</taxon>
    </lineage>
</organism>
<accession>A0A8K0SFL3</accession>
<dbReference type="EMBL" id="JAGPNK010000037">
    <property type="protein sequence ID" value="KAH7303253.1"/>
    <property type="molecule type" value="Genomic_DNA"/>
</dbReference>
<gene>
    <name evidence="2" type="ORF">B0I35DRAFT_415328</name>
</gene>
<keyword evidence="1" id="KW-0732">Signal</keyword>
<dbReference type="Proteomes" id="UP000813444">
    <property type="component" value="Unassembled WGS sequence"/>
</dbReference>
<feature type="chain" id="PRO_5035445971" evidence="1">
    <location>
        <begin position="22"/>
        <end position="136"/>
    </location>
</feature>
<dbReference type="AlphaFoldDB" id="A0A8K0SFL3"/>
<dbReference type="OrthoDB" id="5022363at2759"/>
<name>A0A8K0SFL3_9HYPO</name>
<proteinExistence type="predicted"/>
<keyword evidence="3" id="KW-1185">Reference proteome</keyword>
<evidence type="ECO:0000256" key="1">
    <source>
        <dbReference type="SAM" id="SignalP"/>
    </source>
</evidence>
<sequence>MKFNLLTQAITALAFISNVMAMPTANTENIAELEKRDCGLELQWTENFIEQGLARYRVWLITHPRNDDLLRIYCEEFRAIALLANNPQCYWANDGKYVLDASYTRGTPGHESYRADHWSASRRFSDRTGCWCDVKV</sequence>
<protein>
    <submittedName>
        <fullName evidence="2">Uncharacterized protein</fullName>
    </submittedName>
</protein>